<evidence type="ECO:0000313" key="1">
    <source>
        <dbReference type="EMBL" id="SVD72025.1"/>
    </source>
</evidence>
<proteinExistence type="predicted"/>
<reference evidence="1" key="1">
    <citation type="submission" date="2018-05" db="EMBL/GenBank/DDBJ databases">
        <authorList>
            <person name="Lanie J.A."/>
            <person name="Ng W.-L."/>
            <person name="Kazmierczak K.M."/>
            <person name="Andrzejewski T.M."/>
            <person name="Davidsen T.M."/>
            <person name="Wayne K.J."/>
            <person name="Tettelin H."/>
            <person name="Glass J.I."/>
            <person name="Rusch D."/>
            <person name="Podicherti R."/>
            <person name="Tsui H.-C.T."/>
            <person name="Winkler M.E."/>
        </authorList>
    </citation>
    <scope>NUCLEOTIDE SEQUENCE</scope>
</reference>
<feature type="non-terminal residue" evidence="1">
    <location>
        <position position="1"/>
    </location>
</feature>
<feature type="non-terminal residue" evidence="1">
    <location>
        <position position="112"/>
    </location>
</feature>
<dbReference type="EMBL" id="UINC01168802">
    <property type="protein sequence ID" value="SVD72025.1"/>
    <property type="molecule type" value="Genomic_DNA"/>
</dbReference>
<accession>A0A382XN20</accession>
<dbReference type="AlphaFoldDB" id="A0A382XN20"/>
<gene>
    <name evidence="1" type="ORF">METZ01_LOCUS424879</name>
</gene>
<organism evidence="1">
    <name type="scientific">marine metagenome</name>
    <dbReference type="NCBI Taxonomy" id="408172"/>
    <lineage>
        <taxon>unclassified sequences</taxon>
        <taxon>metagenomes</taxon>
        <taxon>ecological metagenomes</taxon>
    </lineage>
</organism>
<protein>
    <submittedName>
        <fullName evidence="1">Uncharacterized protein</fullName>
    </submittedName>
</protein>
<sequence length="112" mass="12142">VSRESSRGIALLAILSIALPILSGVAAEEWKSSPSEFETFSSTSIHSGVYSPQNAFDYDWNTFALLEANRCDGGTSDCQEAGQPYAELEMRFPVAENTSAIDFHLQAVLHDG</sequence>
<name>A0A382XN20_9ZZZZ</name>